<evidence type="ECO:0000256" key="2">
    <source>
        <dbReference type="SAM" id="Phobius"/>
    </source>
</evidence>
<accession>A0ABX0STB9</accession>
<feature type="transmembrane region" description="Helical" evidence="2">
    <location>
        <begin position="121"/>
        <end position="146"/>
    </location>
</feature>
<keyword evidence="2" id="KW-1133">Transmembrane helix</keyword>
<reference evidence="4 5" key="1">
    <citation type="submission" date="2020-03" db="EMBL/GenBank/DDBJ databases">
        <title>Sequencing the genomes of 1000 actinobacteria strains.</title>
        <authorList>
            <person name="Klenk H.-P."/>
        </authorList>
    </citation>
    <scope>NUCLEOTIDE SEQUENCE [LARGE SCALE GENOMIC DNA]</scope>
    <source>
        <strain evidence="4 5">DSM 45668</strain>
    </source>
</reference>
<keyword evidence="2" id="KW-0472">Membrane</keyword>
<proteinExistence type="predicted"/>
<feature type="transmembrane region" description="Helical" evidence="2">
    <location>
        <begin position="53"/>
        <end position="77"/>
    </location>
</feature>
<evidence type="ECO:0000256" key="1">
    <source>
        <dbReference type="SAM" id="MobiDB-lite"/>
    </source>
</evidence>
<keyword evidence="5" id="KW-1185">Reference proteome</keyword>
<evidence type="ECO:0000259" key="3">
    <source>
        <dbReference type="Pfam" id="PF12158"/>
    </source>
</evidence>
<feature type="compositionally biased region" description="Basic residues" evidence="1">
    <location>
        <begin position="348"/>
        <end position="364"/>
    </location>
</feature>
<organism evidence="4 5">
    <name type="scientific">Amycolatopsis viridis</name>
    <dbReference type="NCBI Taxonomy" id="185678"/>
    <lineage>
        <taxon>Bacteria</taxon>
        <taxon>Bacillati</taxon>
        <taxon>Actinomycetota</taxon>
        <taxon>Actinomycetes</taxon>
        <taxon>Pseudonocardiales</taxon>
        <taxon>Pseudonocardiaceae</taxon>
        <taxon>Amycolatopsis</taxon>
    </lineage>
</organism>
<protein>
    <recommendedName>
        <fullName evidence="3">DUF3592 domain-containing protein</fullName>
    </recommendedName>
</protein>
<feature type="transmembrane region" description="Helical" evidence="2">
    <location>
        <begin position="21"/>
        <end position="41"/>
    </location>
</feature>
<dbReference type="Proteomes" id="UP000754495">
    <property type="component" value="Unassembled WGS sequence"/>
</dbReference>
<feature type="region of interest" description="Disordered" evidence="1">
    <location>
        <begin position="342"/>
        <end position="364"/>
    </location>
</feature>
<comment type="caution">
    <text evidence="4">The sequence shown here is derived from an EMBL/GenBank/DDBJ whole genome shotgun (WGS) entry which is preliminary data.</text>
</comment>
<dbReference type="EMBL" id="JAANOU010000001">
    <property type="protein sequence ID" value="NIH78591.1"/>
    <property type="molecule type" value="Genomic_DNA"/>
</dbReference>
<feature type="transmembrane region" description="Helical" evidence="2">
    <location>
        <begin position="239"/>
        <end position="259"/>
    </location>
</feature>
<evidence type="ECO:0000313" key="5">
    <source>
        <dbReference type="Proteomes" id="UP000754495"/>
    </source>
</evidence>
<feature type="domain" description="DUF3592" evidence="3">
    <location>
        <begin position="163"/>
        <end position="222"/>
    </location>
</feature>
<dbReference type="InterPro" id="IPR021994">
    <property type="entry name" value="DUF3592"/>
</dbReference>
<gene>
    <name evidence="4" type="ORF">FHX46_001121</name>
</gene>
<dbReference type="Pfam" id="PF12158">
    <property type="entry name" value="DUF3592"/>
    <property type="match status" value="1"/>
</dbReference>
<keyword evidence="2" id="KW-0812">Transmembrane</keyword>
<sequence>MDLGDPGQDDDVRRFRRTRNWFLAACTLASAVVCVFVAGAIAGVVEGGVSRDLGIFTAIAVLVGALAVVIGMQARYWHQQARDRRRRVAAAWAAGRPAVEPVKWLPSTPADPIMGLQTRRVLLFAARNAAIAVIFLVPLVIGWVAIGQLTRDSQDRLDHGTRVTGTVVGTYTPGKGSWSIYVRYPLGDTSRTARIKLDEPKLLAVGDPVTVIYDPADPARVRTPEDENLTNFETWLGGVPLPVGLIGVLIAGVASVSWLRRYAAVRRTGWHPASVVVDDVGRIFVTYPDRSTMELGGVVSIRRASRVAGEPRRAWIGGEAWPMVMLVERDYGKRPYLVPVRAEDRLRPPPRPRRRSSRRRRATT</sequence>
<evidence type="ECO:0000313" key="4">
    <source>
        <dbReference type="EMBL" id="NIH78591.1"/>
    </source>
</evidence>
<dbReference type="RefSeq" id="WP_167111274.1">
    <property type="nucleotide sequence ID" value="NZ_JAANOU010000001.1"/>
</dbReference>
<name>A0ABX0STB9_9PSEU</name>